<dbReference type="AlphaFoldDB" id="A0AAV0B6Q3"/>
<sequence length="63" mass="6818">MANGLKLPNGAELPERIQRSVAALGLVVRTGRTIGQAFIVNRSGGYPVSRMILTWVDDPNQLV</sequence>
<accession>A0AAV0B6Q3</accession>
<protein>
    <submittedName>
        <fullName evidence="1">Uncharacterized protein</fullName>
    </submittedName>
</protein>
<dbReference type="EMBL" id="CALTRL010003621">
    <property type="protein sequence ID" value="CAH7681543.1"/>
    <property type="molecule type" value="Genomic_DNA"/>
</dbReference>
<keyword evidence="2" id="KW-1185">Reference proteome</keyword>
<dbReference type="Proteomes" id="UP001153365">
    <property type="component" value="Unassembled WGS sequence"/>
</dbReference>
<evidence type="ECO:0000313" key="1">
    <source>
        <dbReference type="EMBL" id="CAH7681543.1"/>
    </source>
</evidence>
<organism evidence="1 2">
    <name type="scientific">Phakopsora pachyrhizi</name>
    <name type="common">Asian soybean rust disease fungus</name>
    <dbReference type="NCBI Taxonomy" id="170000"/>
    <lineage>
        <taxon>Eukaryota</taxon>
        <taxon>Fungi</taxon>
        <taxon>Dikarya</taxon>
        <taxon>Basidiomycota</taxon>
        <taxon>Pucciniomycotina</taxon>
        <taxon>Pucciniomycetes</taxon>
        <taxon>Pucciniales</taxon>
        <taxon>Phakopsoraceae</taxon>
        <taxon>Phakopsora</taxon>
    </lineage>
</organism>
<name>A0AAV0B6Q3_PHAPC</name>
<comment type="caution">
    <text evidence="1">The sequence shown here is derived from an EMBL/GenBank/DDBJ whole genome shotgun (WGS) entry which is preliminary data.</text>
</comment>
<reference evidence="1" key="1">
    <citation type="submission" date="2022-06" db="EMBL/GenBank/DDBJ databases">
        <authorList>
            <consortium name="SYNGENTA / RWTH Aachen University"/>
        </authorList>
    </citation>
    <scope>NUCLEOTIDE SEQUENCE</scope>
</reference>
<evidence type="ECO:0000313" key="2">
    <source>
        <dbReference type="Proteomes" id="UP001153365"/>
    </source>
</evidence>
<proteinExistence type="predicted"/>
<gene>
    <name evidence="1" type="ORF">PPACK8108_LOCUS14161</name>
</gene>